<keyword evidence="2" id="KW-0614">Plasmid</keyword>
<dbReference type="SUPFAM" id="SSF56672">
    <property type="entry name" value="DNA/RNA polymerases"/>
    <property type="match status" value="1"/>
</dbReference>
<evidence type="ECO:0000313" key="2">
    <source>
        <dbReference type="EMBL" id="QTX15142.1"/>
    </source>
</evidence>
<dbReference type="PROSITE" id="PS50173">
    <property type="entry name" value="UMUC"/>
    <property type="match status" value="1"/>
</dbReference>
<accession>A0A8B0T0F9</accession>
<organism evidence="2">
    <name type="scientific">Klebsiella pneumoniae</name>
    <dbReference type="NCBI Taxonomy" id="573"/>
    <lineage>
        <taxon>Bacteria</taxon>
        <taxon>Pseudomonadati</taxon>
        <taxon>Pseudomonadota</taxon>
        <taxon>Gammaproteobacteria</taxon>
        <taxon>Enterobacterales</taxon>
        <taxon>Enterobacteriaceae</taxon>
        <taxon>Klebsiella/Raoultella group</taxon>
        <taxon>Klebsiella</taxon>
        <taxon>Klebsiella pneumoniae complex</taxon>
    </lineage>
</organism>
<evidence type="ECO:0000259" key="1">
    <source>
        <dbReference type="PROSITE" id="PS50173"/>
    </source>
</evidence>
<reference evidence="2" key="1">
    <citation type="submission" date="2020-01" db="EMBL/GenBank/DDBJ databases">
        <authorList>
            <person name="Qin S."/>
        </authorList>
    </citation>
    <scope>NUCLEOTIDE SEQUENCE</scope>
    <source>
        <strain evidence="2">CVir17-16-YZ6g</strain>
        <plasmid evidence="2">p17-15-vir-like</plasmid>
    </source>
</reference>
<proteinExistence type="predicted"/>
<geneLocation type="plasmid" evidence="2">
    <name>p17-15-vir-like</name>
</geneLocation>
<protein>
    <submittedName>
        <fullName evidence="2">Error-prone, lesion bypass DNA polymerase V (UmuC)</fullName>
    </submittedName>
</protein>
<feature type="domain" description="UmuC" evidence="1">
    <location>
        <begin position="2"/>
        <end position="46"/>
    </location>
</feature>
<dbReference type="InterPro" id="IPR001126">
    <property type="entry name" value="UmuC"/>
</dbReference>
<dbReference type="GO" id="GO:0006281">
    <property type="term" value="P:DNA repair"/>
    <property type="evidence" value="ECO:0007669"/>
    <property type="project" value="InterPro"/>
</dbReference>
<dbReference type="Gene3D" id="3.40.1170.60">
    <property type="match status" value="1"/>
</dbReference>
<dbReference type="Pfam" id="PF00817">
    <property type="entry name" value="IMS"/>
    <property type="match status" value="1"/>
</dbReference>
<dbReference type="AlphaFoldDB" id="A0A8B0T0F9"/>
<dbReference type="EMBL" id="MN956836">
    <property type="protein sequence ID" value="QTX15142.1"/>
    <property type="molecule type" value="Genomic_DNA"/>
</dbReference>
<name>A0A8B0T0F9_KLEPN</name>
<dbReference type="InterPro" id="IPR043502">
    <property type="entry name" value="DNA/RNA_pol_sf"/>
</dbReference>
<sequence length="67" mass="7415">MYALADVNSFYCSVEKCFRPDLRDKPVVVLSNNDGCVIARCKLAKKIRHSYGFTPVLSCVSSASRSP</sequence>